<evidence type="ECO:0000256" key="1">
    <source>
        <dbReference type="ARBA" id="ARBA00004141"/>
    </source>
</evidence>
<reference evidence="11" key="1">
    <citation type="submission" date="2016-11" db="UniProtKB">
        <authorList>
            <consortium name="WormBaseParasite"/>
        </authorList>
    </citation>
    <scope>IDENTIFICATION</scope>
</reference>
<feature type="transmembrane region" description="Helical" evidence="6">
    <location>
        <begin position="91"/>
        <end position="118"/>
    </location>
</feature>
<dbReference type="InterPro" id="IPR000609">
    <property type="entry name" value="7TM_GPCR_serpentine_rcpt_Srg"/>
</dbReference>
<dbReference type="EMBL" id="CAJFDI010000004">
    <property type="protein sequence ID" value="CAD5227549.1"/>
    <property type="molecule type" value="Genomic_DNA"/>
</dbReference>
<sequence>MLSFEEFDDIIYDVDEYYLYYSIPLCLLYFRIVYSIFNHCMHHNLHFPMFTGINGVLDISLFFLGNFFYRWPHEIRRPQGIYKYFNENSHFIGVLYFLMSAFHYSLFLSTLFMAFHVFSHVLFRNHWHKWWNNSLHRYVAKVFFIPALMFLDMAVSSGYFRYITDKEEYFLMLSSPLPPIMTRIRGLFFLTVVLALTFILLLITALAITITLIFTKRTLVNHELSNYGVAGVFASCRLLFLYYQYLTFELRATAQMNQLFILGRSFPVWNDVICLSPALLTLIISKPIRRLAFPALYWRKHQVHVEKMEEKEEKMGEEEEKEDEKDGSELNKKENEEENEENKEENEEKIEEKEENDQKIDKQEENCQENEENNRNNDDENAPISSADFEIARRTSKTSDVIHQENHQSNDQPITDNIENVEDRANSRTSQPIINREIPTILTENDEEKPEHASGSVTQRLDDHIHHQNLENDEKTVRFDMK</sequence>
<gene>
    <name evidence="8" type="ORF">BXYJ_LOCUS10005</name>
</gene>
<comment type="similarity">
    <text evidence="2 6">Belongs to the nematode receptor-like protein srg family.</text>
</comment>
<evidence type="ECO:0000256" key="4">
    <source>
        <dbReference type="ARBA" id="ARBA00022989"/>
    </source>
</evidence>
<evidence type="ECO:0000256" key="7">
    <source>
        <dbReference type="SAM" id="MobiDB-lite"/>
    </source>
</evidence>
<reference evidence="8" key="2">
    <citation type="submission" date="2020-09" db="EMBL/GenBank/DDBJ databases">
        <authorList>
            <person name="Kikuchi T."/>
        </authorList>
    </citation>
    <scope>NUCLEOTIDE SEQUENCE</scope>
    <source>
        <strain evidence="8">Ka4C1</strain>
    </source>
</reference>
<evidence type="ECO:0000313" key="9">
    <source>
        <dbReference type="Proteomes" id="UP000095284"/>
    </source>
</evidence>
<feature type="transmembrane region" description="Helical" evidence="6">
    <location>
        <begin position="138"/>
        <end position="164"/>
    </location>
</feature>
<feature type="compositionally biased region" description="Acidic residues" evidence="7">
    <location>
        <begin position="315"/>
        <end position="326"/>
    </location>
</feature>
<evidence type="ECO:0000256" key="3">
    <source>
        <dbReference type="ARBA" id="ARBA00022692"/>
    </source>
</evidence>
<feature type="region of interest" description="Disordered" evidence="7">
    <location>
        <begin position="309"/>
        <end position="482"/>
    </location>
</feature>
<feature type="transmembrane region" description="Helical" evidence="6">
    <location>
        <begin position="49"/>
        <end position="71"/>
    </location>
</feature>
<protein>
    <recommendedName>
        <fullName evidence="6">Serpentine receptor class gamma</fullName>
    </recommendedName>
</protein>
<dbReference type="GO" id="GO:0004888">
    <property type="term" value="F:transmembrane signaling receptor activity"/>
    <property type="evidence" value="ECO:0007669"/>
    <property type="project" value="InterPro"/>
</dbReference>
<evidence type="ECO:0000256" key="2">
    <source>
        <dbReference type="ARBA" id="ARBA00005692"/>
    </source>
</evidence>
<keyword evidence="5 6" id="KW-0472">Membrane</keyword>
<feature type="transmembrane region" description="Helical" evidence="6">
    <location>
        <begin position="266"/>
        <end position="284"/>
    </location>
</feature>
<organism evidence="9 11">
    <name type="scientific">Bursaphelenchus xylophilus</name>
    <name type="common">Pinewood nematode worm</name>
    <name type="synonym">Aphelenchoides xylophilus</name>
    <dbReference type="NCBI Taxonomy" id="6326"/>
    <lineage>
        <taxon>Eukaryota</taxon>
        <taxon>Metazoa</taxon>
        <taxon>Ecdysozoa</taxon>
        <taxon>Nematoda</taxon>
        <taxon>Chromadorea</taxon>
        <taxon>Rhabditida</taxon>
        <taxon>Tylenchina</taxon>
        <taxon>Tylenchomorpha</taxon>
        <taxon>Aphelenchoidea</taxon>
        <taxon>Aphelenchoididae</taxon>
        <taxon>Bursaphelenchus</taxon>
    </lineage>
</organism>
<comment type="subcellular location">
    <subcellularLocation>
        <location evidence="1">Membrane</location>
        <topology evidence="1">Multi-pass membrane protein</topology>
    </subcellularLocation>
</comment>
<feature type="compositionally biased region" description="Basic and acidic residues" evidence="7">
    <location>
        <begin position="350"/>
        <end position="365"/>
    </location>
</feature>
<dbReference type="GO" id="GO:0007606">
    <property type="term" value="P:sensory perception of chemical stimulus"/>
    <property type="evidence" value="ECO:0007669"/>
    <property type="project" value="UniProtKB-UniRule"/>
</dbReference>
<dbReference type="Proteomes" id="UP000659654">
    <property type="component" value="Unassembled WGS sequence"/>
</dbReference>
<keyword evidence="4 6" id="KW-1133">Transmembrane helix</keyword>
<dbReference type="Pfam" id="PF02118">
    <property type="entry name" value="Srg"/>
    <property type="match status" value="1"/>
</dbReference>
<dbReference type="Proteomes" id="UP000582659">
    <property type="component" value="Unassembled WGS sequence"/>
</dbReference>
<feature type="compositionally biased region" description="Polar residues" evidence="7">
    <location>
        <begin position="409"/>
        <end position="418"/>
    </location>
</feature>
<dbReference type="WBParaSite" id="BXY_0819200.1">
    <property type="protein sequence ID" value="BXY_0819200.1"/>
    <property type="gene ID" value="BXY_0819200"/>
</dbReference>
<dbReference type="EMBL" id="CAJFCV020000004">
    <property type="protein sequence ID" value="CAG9117876.1"/>
    <property type="molecule type" value="Genomic_DNA"/>
</dbReference>
<evidence type="ECO:0000313" key="10">
    <source>
        <dbReference type="Proteomes" id="UP000659654"/>
    </source>
</evidence>
<dbReference type="AlphaFoldDB" id="A0A1I7S5A7"/>
<keyword evidence="10" id="KW-1185">Reference proteome</keyword>
<feature type="transmembrane region" description="Helical" evidence="6">
    <location>
        <begin position="18"/>
        <end position="37"/>
    </location>
</feature>
<evidence type="ECO:0000313" key="8">
    <source>
        <dbReference type="EMBL" id="CAD5227549.1"/>
    </source>
</evidence>
<name>A0A1I7S5A7_BURXY</name>
<feature type="transmembrane region" description="Helical" evidence="6">
    <location>
        <begin position="227"/>
        <end position="246"/>
    </location>
</feature>
<proteinExistence type="inferred from homology"/>
<dbReference type="PANTHER" id="PTHR31552">
    <property type="entry name" value="SERPENTINE RECEPTOR CLASS GAMMA"/>
    <property type="match status" value="1"/>
</dbReference>
<evidence type="ECO:0000256" key="5">
    <source>
        <dbReference type="ARBA" id="ARBA00023136"/>
    </source>
</evidence>
<feature type="transmembrane region" description="Helical" evidence="6">
    <location>
        <begin position="184"/>
        <end position="215"/>
    </location>
</feature>
<feature type="compositionally biased region" description="Basic and acidic residues" evidence="7">
    <location>
        <begin position="460"/>
        <end position="482"/>
    </location>
</feature>
<evidence type="ECO:0000313" key="11">
    <source>
        <dbReference type="WBParaSite" id="BXY_0819200.1"/>
    </source>
</evidence>
<dbReference type="GO" id="GO:0016020">
    <property type="term" value="C:membrane"/>
    <property type="evidence" value="ECO:0007669"/>
    <property type="project" value="UniProtKB-SubCell"/>
</dbReference>
<dbReference type="Proteomes" id="UP000095284">
    <property type="component" value="Unplaced"/>
</dbReference>
<feature type="compositionally biased region" description="Acidic residues" evidence="7">
    <location>
        <begin position="336"/>
        <end position="349"/>
    </location>
</feature>
<accession>A0A1I7S5A7</accession>
<dbReference type="PANTHER" id="PTHR31552:SF8">
    <property type="entry name" value="SERPENTINE RECEPTOR CLASS GAMMA"/>
    <property type="match status" value="1"/>
</dbReference>
<evidence type="ECO:0000256" key="6">
    <source>
        <dbReference type="RuleBase" id="RU280813"/>
    </source>
</evidence>
<keyword evidence="3 6" id="KW-0812">Transmembrane</keyword>